<protein>
    <submittedName>
        <fullName evidence="1">Uncharacterized protein</fullName>
    </submittedName>
</protein>
<dbReference type="AlphaFoldDB" id="A0A7D8UTK6"/>
<name>A0A7D8UTK6_9HELO</name>
<organism evidence="1 2">
    <name type="scientific">Lachnellula cervina</name>
    <dbReference type="NCBI Taxonomy" id="1316786"/>
    <lineage>
        <taxon>Eukaryota</taxon>
        <taxon>Fungi</taxon>
        <taxon>Dikarya</taxon>
        <taxon>Ascomycota</taxon>
        <taxon>Pezizomycotina</taxon>
        <taxon>Leotiomycetes</taxon>
        <taxon>Helotiales</taxon>
        <taxon>Lachnaceae</taxon>
        <taxon>Lachnellula</taxon>
    </lineage>
</organism>
<reference evidence="1 2" key="1">
    <citation type="submission" date="2018-05" db="EMBL/GenBank/DDBJ databases">
        <title>Whole genome sequencing for identification of molecular markers to develop diagnostic detection tools for the regulated plant pathogen Lachnellula willkommii.</title>
        <authorList>
            <person name="Giroux E."/>
            <person name="Bilodeau G."/>
        </authorList>
    </citation>
    <scope>NUCLEOTIDE SEQUENCE [LARGE SCALE GENOMIC DNA]</scope>
    <source>
        <strain evidence="1 2">CBS 625.97</strain>
    </source>
</reference>
<proteinExistence type="predicted"/>
<dbReference type="Proteomes" id="UP000481288">
    <property type="component" value="Unassembled WGS sequence"/>
</dbReference>
<accession>A0A7D8UTK6</accession>
<evidence type="ECO:0000313" key="1">
    <source>
        <dbReference type="EMBL" id="TVY57173.1"/>
    </source>
</evidence>
<dbReference type="OrthoDB" id="3531154at2759"/>
<gene>
    <name evidence="1" type="ORF">LCER1_G002585</name>
</gene>
<comment type="caution">
    <text evidence="1">The sequence shown here is derived from an EMBL/GenBank/DDBJ whole genome shotgun (WGS) entry which is preliminary data.</text>
</comment>
<dbReference type="EMBL" id="QGMG01000109">
    <property type="protein sequence ID" value="TVY57173.1"/>
    <property type="molecule type" value="Genomic_DNA"/>
</dbReference>
<evidence type="ECO:0000313" key="2">
    <source>
        <dbReference type="Proteomes" id="UP000481288"/>
    </source>
</evidence>
<keyword evidence="2" id="KW-1185">Reference proteome</keyword>
<sequence length="524" mass="59519">MCVNHIALHSGFTSRRNVLVLNKHFERKFLKQQHKPIAPNPTSRFGAVTRKQQTTLILESNEKKAVEYEIAKLLVNNTWKERVPPPGVNLISENWVFMSSYRTRAREAIKAKLQTFIAENQSSDRTLPVTYQRQKGQEGTFTILYSQSHIGIPRNHPKVKELEALRKQTAQFQKIRVLLGADIRSRVLFQLTIHNSSLDRCTLIECTIYGSNIKYSHLKDCQVLKNAPGEHDAPSTSCISNCRIDNGTIFDSKISNSICKGIGFPQSCKLENDLLLRTLAFDSTLTSCGVHESELQLCKVIGGYHTKSVIQSRALSLHALPVEIRQMIYFNAIAKEGLATNLIAALRPDSLLYGEVLETLFAEHPFVLEQRNQEAVRSMPKSITQRVAKLVLKTGWAATESTDDVSLYFPPGVPITDIQLEFQGQNVNIRELYTVTNLWFRYFGTVRKFTVVWIVLMKDPSAEPPKALNYCIKVANKRLNKEAVFTKERDCSCPELNSWYSDSISDVLRWTWIAEKGSVLLWNS</sequence>